<evidence type="ECO:0000313" key="1">
    <source>
        <dbReference type="EMBL" id="GMI42128.1"/>
    </source>
</evidence>
<evidence type="ECO:0008006" key="3">
    <source>
        <dbReference type="Google" id="ProtNLM"/>
    </source>
</evidence>
<comment type="caution">
    <text evidence="1">The sequence shown here is derived from an EMBL/GenBank/DDBJ whole genome shotgun (WGS) entry which is preliminary data.</text>
</comment>
<reference evidence="1 2" key="1">
    <citation type="journal article" date="2023" name="Commun. Biol.">
        <title>Genome analysis of Parmales, the sister group of diatoms, reveals the evolutionary specialization of diatoms from phago-mixotrophs to photoautotrophs.</title>
        <authorList>
            <person name="Ban H."/>
            <person name="Sato S."/>
            <person name="Yoshikawa S."/>
            <person name="Yamada K."/>
            <person name="Nakamura Y."/>
            <person name="Ichinomiya M."/>
            <person name="Sato N."/>
            <person name="Blanc-Mathieu R."/>
            <person name="Endo H."/>
            <person name="Kuwata A."/>
            <person name="Ogata H."/>
        </authorList>
    </citation>
    <scope>NUCLEOTIDE SEQUENCE [LARGE SCALE GENOMIC DNA]</scope>
</reference>
<dbReference type="EMBL" id="BRYB01002266">
    <property type="protein sequence ID" value="GMI42128.1"/>
    <property type="molecule type" value="Genomic_DNA"/>
</dbReference>
<protein>
    <recommendedName>
        <fullName evidence="3">Sulfotransferase domain-containing protein</fullName>
    </recommendedName>
</protein>
<proteinExistence type="predicted"/>
<dbReference type="Gene3D" id="3.40.50.300">
    <property type="entry name" value="P-loop containing nucleotide triphosphate hydrolases"/>
    <property type="match status" value="1"/>
</dbReference>
<gene>
    <name evidence="1" type="ORF">TeGR_g2717</name>
</gene>
<sequence length="270" mass="30442">MYGSRVVTRSSHGNFDETCKAFNRLVPDSTRRTLGVTGLFNTGTNLLSTLLVGNCKLPPRALERMDRARAQVPWGKHNPIFFRGVNVARRSEGVPVDEVLPIVVVKDPYTWVKSMCNRMYATKFTSPGEECGLDRGIEVAFLPEAEGGTRAYDSLVALWDEWHDELVSVGREFPWIEIRYEDLLFREEELVGQVCECVGGTLRADYRHVVGDAKGKGGGGRADSMRKYSDRAQREASWSARDLRDFEDQLDWAAMDALGYRIAGSRQRKN</sequence>
<evidence type="ECO:0000313" key="2">
    <source>
        <dbReference type="Proteomes" id="UP001165060"/>
    </source>
</evidence>
<organism evidence="1 2">
    <name type="scientific">Tetraparma gracilis</name>
    <dbReference type="NCBI Taxonomy" id="2962635"/>
    <lineage>
        <taxon>Eukaryota</taxon>
        <taxon>Sar</taxon>
        <taxon>Stramenopiles</taxon>
        <taxon>Ochrophyta</taxon>
        <taxon>Bolidophyceae</taxon>
        <taxon>Parmales</taxon>
        <taxon>Triparmaceae</taxon>
        <taxon>Tetraparma</taxon>
    </lineage>
</organism>
<keyword evidence="2" id="KW-1185">Reference proteome</keyword>
<accession>A0ABQ6N789</accession>
<dbReference type="SUPFAM" id="SSF52540">
    <property type="entry name" value="P-loop containing nucleoside triphosphate hydrolases"/>
    <property type="match status" value="1"/>
</dbReference>
<dbReference type="InterPro" id="IPR027417">
    <property type="entry name" value="P-loop_NTPase"/>
</dbReference>
<dbReference type="Proteomes" id="UP001165060">
    <property type="component" value="Unassembled WGS sequence"/>
</dbReference>
<name>A0ABQ6N789_9STRA</name>